<protein>
    <submittedName>
        <fullName evidence="2">Uncharacterized protein</fullName>
    </submittedName>
</protein>
<sequence length="301" mass="31091">MLSAALLLTACSGGTPQPQPPSDSTSPSVSLSASQSGTSVNLIATATDDVRVDRVEFYRGSTLISTDNALPYAAMATVSAADNGNVAFTARAYDAAGNIGQDSKTVLVNVTAPSTRTLYQGLWAWGIGNINTGAVIDTGAVLFSEEVHNDGRAVALGIYANQAEIDAASTGRDGAALLGPVGTPGSLDVGFFVGTDAEARVFFVGRDDDDRIDLYDGKPAFQGSGRLATPDNEPGEAVIVVLLQVSDTVPSNAAARETLEARGKTMVGQALKAARNPAVQPAATASSWRFRALQQGLRTDR</sequence>
<evidence type="ECO:0000313" key="2">
    <source>
        <dbReference type="EMBL" id="GGL74902.1"/>
    </source>
</evidence>
<reference evidence="3" key="1">
    <citation type="journal article" date="2019" name="Int. J. Syst. Evol. Microbiol.">
        <title>The Global Catalogue of Microorganisms (GCM) 10K type strain sequencing project: providing services to taxonomists for standard genome sequencing and annotation.</title>
        <authorList>
            <consortium name="The Broad Institute Genomics Platform"/>
            <consortium name="The Broad Institute Genome Sequencing Center for Infectious Disease"/>
            <person name="Wu L."/>
            <person name="Ma J."/>
        </authorList>
    </citation>
    <scope>NUCLEOTIDE SEQUENCE [LARGE SCALE GENOMIC DNA]</scope>
    <source>
        <strain evidence="3">JCM 15442</strain>
    </source>
</reference>
<dbReference type="Proteomes" id="UP000639973">
    <property type="component" value="Unassembled WGS sequence"/>
</dbReference>
<comment type="caution">
    <text evidence="2">The sequence shown here is derived from an EMBL/GenBank/DDBJ whole genome shotgun (WGS) entry which is preliminary data.</text>
</comment>
<dbReference type="InterPro" id="IPR013783">
    <property type="entry name" value="Ig-like_fold"/>
</dbReference>
<proteinExistence type="predicted"/>
<feature type="region of interest" description="Disordered" evidence="1">
    <location>
        <begin position="12"/>
        <end position="33"/>
    </location>
</feature>
<name>A0ABQ2G502_9DEIO</name>
<evidence type="ECO:0000313" key="3">
    <source>
        <dbReference type="Proteomes" id="UP000639973"/>
    </source>
</evidence>
<gene>
    <name evidence="2" type="ORF">GCM10010840_11230</name>
</gene>
<evidence type="ECO:0000256" key="1">
    <source>
        <dbReference type="SAM" id="MobiDB-lite"/>
    </source>
</evidence>
<accession>A0ABQ2G502</accession>
<keyword evidence="3" id="KW-1185">Reference proteome</keyword>
<organism evidence="2 3">
    <name type="scientific">Deinococcus aerolatus</name>
    <dbReference type="NCBI Taxonomy" id="522487"/>
    <lineage>
        <taxon>Bacteria</taxon>
        <taxon>Thermotogati</taxon>
        <taxon>Deinococcota</taxon>
        <taxon>Deinococci</taxon>
        <taxon>Deinococcales</taxon>
        <taxon>Deinococcaceae</taxon>
        <taxon>Deinococcus</taxon>
    </lineage>
</organism>
<dbReference type="Gene3D" id="2.60.40.10">
    <property type="entry name" value="Immunoglobulins"/>
    <property type="match status" value="1"/>
</dbReference>
<dbReference type="EMBL" id="BMOL01000003">
    <property type="protein sequence ID" value="GGL74902.1"/>
    <property type="molecule type" value="Genomic_DNA"/>
</dbReference>
<dbReference type="Pfam" id="PF17957">
    <property type="entry name" value="Big_7"/>
    <property type="match status" value="1"/>
</dbReference>